<dbReference type="InterPro" id="IPR023368">
    <property type="entry name" value="UPF0066_cons_site"/>
</dbReference>
<dbReference type="Proteomes" id="UP001141422">
    <property type="component" value="Unassembled WGS sequence"/>
</dbReference>
<dbReference type="PANTHER" id="PTHR12818:SF0">
    <property type="entry name" value="TRNA (ADENINE(37)-N6)-METHYLTRANSFERASE"/>
    <property type="match status" value="1"/>
</dbReference>
<dbReference type="NCBIfam" id="TIGR00104">
    <property type="entry name" value="tRNA_TsaA"/>
    <property type="match status" value="1"/>
</dbReference>
<keyword evidence="1" id="KW-0949">S-adenosyl-L-methionine</keyword>
<name>A0ABT4IHX6_9EURY</name>
<comment type="caution">
    <text evidence="4">The sequence shown here is derived from an EMBL/GenBank/DDBJ whole genome shotgun (WGS) entry which is preliminary data.</text>
</comment>
<keyword evidence="5" id="KW-1185">Reference proteome</keyword>
<dbReference type="PROSITE" id="PS51668">
    <property type="entry name" value="TSAA_2"/>
    <property type="match status" value="1"/>
</dbReference>
<dbReference type="Pfam" id="PF01980">
    <property type="entry name" value="TrmO_N"/>
    <property type="match status" value="1"/>
</dbReference>
<evidence type="ECO:0000313" key="5">
    <source>
        <dbReference type="Proteomes" id="UP001141422"/>
    </source>
</evidence>
<dbReference type="PROSITE" id="PS01318">
    <property type="entry name" value="TSAA_1"/>
    <property type="match status" value="1"/>
</dbReference>
<gene>
    <name evidence="4" type="primary">tsaA</name>
    <name evidence="4" type="ORF">O0S10_08920</name>
</gene>
<dbReference type="InterPro" id="IPR036414">
    <property type="entry name" value="YaeB_N_sf"/>
</dbReference>
<protein>
    <submittedName>
        <fullName evidence="4">tRNA (N6-threonylcarbamoyladenosine(37)-N6)-methyltransferase TrmO</fullName>
    </submittedName>
</protein>
<dbReference type="RefSeq" id="WP_268925528.1">
    <property type="nucleotide sequence ID" value="NZ_JAPTGB010000021.1"/>
</dbReference>
<dbReference type="CDD" id="cd09281">
    <property type="entry name" value="UPF0066"/>
    <property type="match status" value="1"/>
</dbReference>
<dbReference type="InterPro" id="IPR040372">
    <property type="entry name" value="YaeB-like"/>
</dbReference>
<feature type="domain" description="TsaA-like" evidence="3">
    <location>
        <begin position="8"/>
        <end position="140"/>
    </location>
</feature>
<dbReference type="InterPro" id="IPR023370">
    <property type="entry name" value="TrmO-like_N"/>
</dbReference>
<reference evidence="4" key="1">
    <citation type="submission" date="2022-12" db="EMBL/GenBank/DDBJ databases">
        <title>Isolation and characterisation of novel Methanocorpusculum spp. from native Australian herbivores indicates the genus is ancestrally host-associated.</title>
        <authorList>
            <person name="Volmer J.G."/>
            <person name="Soo R.M."/>
            <person name="Evans P.N."/>
            <person name="Hoedt E.C."/>
            <person name="Astorga Alsina A.L."/>
            <person name="Woodcroft B.J."/>
            <person name="Tyson G.W."/>
            <person name="Hugenholtz P."/>
            <person name="Morrison M."/>
        </authorList>
    </citation>
    <scope>NUCLEOTIDE SEQUENCE</scope>
    <source>
        <strain evidence="4">MG</strain>
    </source>
</reference>
<dbReference type="Gene3D" id="2.40.30.70">
    <property type="entry name" value="YaeB-like"/>
    <property type="match status" value="1"/>
</dbReference>
<dbReference type="InterPro" id="IPR036413">
    <property type="entry name" value="YaeB-like_sf"/>
</dbReference>
<accession>A0ABT4IHX6</accession>
<dbReference type="SUPFAM" id="SSF118196">
    <property type="entry name" value="YaeB-like"/>
    <property type="match status" value="1"/>
</dbReference>
<proteinExistence type="inferred from homology"/>
<evidence type="ECO:0000259" key="3">
    <source>
        <dbReference type="PROSITE" id="PS51668"/>
    </source>
</evidence>
<sequence length="141" mass="15761">MNEDFMNCRAVGVVRSPFKERGDAPSQGRHTDAVSIIDVFPEYQEGLDGLKAGDDLFILCWFDRSDRTVLKTRRRGSENEPLRGVFSTRSPARPNPIALTLVKLVEVTDGTLRVRGLEALDNTPVLDIKPYSEGIDTPRET</sequence>
<evidence type="ECO:0000256" key="1">
    <source>
        <dbReference type="ARBA" id="ARBA00022691"/>
    </source>
</evidence>
<dbReference type="PANTHER" id="PTHR12818">
    <property type="entry name" value="TRNA (ADENINE(37)-N6)-METHYLTRANSFERASE"/>
    <property type="match status" value="1"/>
</dbReference>
<organism evidence="4 5">
    <name type="scientific">Methanocorpusculum petauri</name>
    <dbReference type="NCBI Taxonomy" id="3002863"/>
    <lineage>
        <taxon>Archaea</taxon>
        <taxon>Methanobacteriati</taxon>
        <taxon>Methanobacteriota</taxon>
        <taxon>Stenosarchaea group</taxon>
        <taxon>Methanomicrobia</taxon>
        <taxon>Methanomicrobiales</taxon>
        <taxon>Methanocorpusculaceae</taxon>
        <taxon>Methanocorpusculum</taxon>
    </lineage>
</organism>
<evidence type="ECO:0000313" key="4">
    <source>
        <dbReference type="EMBL" id="MCZ0861339.1"/>
    </source>
</evidence>
<evidence type="ECO:0000256" key="2">
    <source>
        <dbReference type="ARBA" id="ARBA00033753"/>
    </source>
</evidence>
<comment type="similarity">
    <text evidence="2">Belongs to the tRNA methyltransferase O family.</text>
</comment>
<dbReference type="EMBL" id="JAPTGB010000021">
    <property type="protein sequence ID" value="MCZ0861339.1"/>
    <property type="molecule type" value="Genomic_DNA"/>
</dbReference>